<dbReference type="EMBL" id="CP014228">
    <property type="protein sequence ID" value="AMD87833.1"/>
    <property type="molecule type" value="Genomic_DNA"/>
</dbReference>
<evidence type="ECO:0000259" key="2">
    <source>
        <dbReference type="Pfam" id="PF02698"/>
    </source>
</evidence>
<proteinExistence type="predicted"/>
<dbReference type="Gene3D" id="3.40.50.620">
    <property type="entry name" value="HUPs"/>
    <property type="match status" value="1"/>
</dbReference>
<evidence type="ECO:0000256" key="1">
    <source>
        <dbReference type="SAM" id="SignalP"/>
    </source>
</evidence>
<organism evidence="3 4">
    <name type="scientific">Actinomyces radicidentis</name>
    <dbReference type="NCBI Taxonomy" id="111015"/>
    <lineage>
        <taxon>Bacteria</taxon>
        <taxon>Bacillati</taxon>
        <taxon>Actinomycetota</taxon>
        <taxon>Actinomycetes</taxon>
        <taxon>Actinomycetales</taxon>
        <taxon>Actinomycetaceae</taxon>
        <taxon>Actinomyces</taxon>
    </lineage>
</organism>
<dbReference type="Pfam" id="PF02698">
    <property type="entry name" value="DUF218"/>
    <property type="match status" value="1"/>
</dbReference>
<accession>A0A0X8JFE1</accession>
<keyword evidence="1" id="KW-0732">Signal</keyword>
<protein>
    <recommendedName>
        <fullName evidence="2">DUF218 domain-containing protein</fullName>
    </recommendedName>
</protein>
<dbReference type="AlphaFoldDB" id="A0A0X8JFE1"/>
<gene>
    <name evidence="3" type="ORF">AXF14_09875</name>
</gene>
<feature type="chain" id="PRO_5007067377" description="DUF218 domain-containing protein" evidence="1">
    <location>
        <begin position="21"/>
        <end position="228"/>
    </location>
</feature>
<dbReference type="Proteomes" id="UP000065220">
    <property type="component" value="Chromosome"/>
</dbReference>
<evidence type="ECO:0000313" key="4">
    <source>
        <dbReference type="Proteomes" id="UP000065220"/>
    </source>
</evidence>
<evidence type="ECO:0000313" key="3">
    <source>
        <dbReference type="EMBL" id="AMD87833.1"/>
    </source>
</evidence>
<feature type="signal peptide" evidence="1">
    <location>
        <begin position="1"/>
        <end position="20"/>
    </location>
</feature>
<keyword evidence="4" id="KW-1185">Reference proteome</keyword>
<sequence>MRPTLAAASVLCAVAGTALAAGVGLRVIEHRAATWYLPRGGGQDPAGASSTSSSRAVLVLGHADTGTTAGEQNLARTRAALAVARPADVLVVSGGGVAGPVPEARLLADAARDLGWRGVVRVEEASRSTWENVANCAPLLEGAGRIVVVSEPVHAAKARRFLALQRPDLADRLAAATTSDGADPLPGAGTWGVLMGLVDLWLSEHVDGWAQDSAQGLAGVRRLLASRD</sequence>
<dbReference type="STRING" id="111015.AXF14_09875"/>
<dbReference type="OrthoDB" id="3259960at2"/>
<feature type="domain" description="DUF218" evidence="2">
    <location>
        <begin position="56"/>
        <end position="165"/>
    </location>
</feature>
<dbReference type="InterPro" id="IPR014729">
    <property type="entry name" value="Rossmann-like_a/b/a_fold"/>
</dbReference>
<dbReference type="KEGG" id="ard:AXF14_09875"/>
<dbReference type="CDD" id="cd06259">
    <property type="entry name" value="YdcF-like"/>
    <property type="match status" value="1"/>
</dbReference>
<name>A0A0X8JFE1_ACTRD</name>
<dbReference type="RefSeq" id="WP_067942897.1">
    <property type="nucleotide sequence ID" value="NZ_CP014228.1"/>
</dbReference>
<reference evidence="4" key="1">
    <citation type="submission" date="2016-02" db="EMBL/GenBank/DDBJ databases">
        <authorList>
            <person name="Holder M.E."/>
            <person name="Ajami N.J."/>
            <person name="Petrosino J.F."/>
        </authorList>
    </citation>
    <scope>NUCLEOTIDE SEQUENCE [LARGE SCALE GENOMIC DNA]</scope>
    <source>
        <strain evidence="4">CCUG 36733</strain>
    </source>
</reference>
<dbReference type="InterPro" id="IPR003848">
    <property type="entry name" value="DUF218"/>
</dbReference>